<dbReference type="PANTHER" id="PTHR22943:SF78">
    <property type="entry name" value="SEVEN TM RECEPTOR"/>
    <property type="match status" value="1"/>
</dbReference>
<feature type="transmembrane region" description="Helical" evidence="19">
    <location>
        <begin position="253"/>
        <end position="277"/>
    </location>
</feature>
<gene>
    <name evidence="20" type="ORF">GCK72_016939</name>
</gene>
<evidence type="ECO:0000256" key="16">
    <source>
        <dbReference type="ARBA" id="ARBA00067967"/>
    </source>
</evidence>
<evidence type="ECO:0000256" key="11">
    <source>
        <dbReference type="ARBA" id="ARBA00023180"/>
    </source>
</evidence>
<evidence type="ECO:0000256" key="7">
    <source>
        <dbReference type="ARBA" id="ARBA00022989"/>
    </source>
</evidence>
<dbReference type="GO" id="GO:0006935">
    <property type="term" value="P:chemotaxis"/>
    <property type="evidence" value="ECO:0007669"/>
    <property type="project" value="UniProtKB-KW"/>
</dbReference>
<evidence type="ECO:0000256" key="9">
    <source>
        <dbReference type="ARBA" id="ARBA00023136"/>
    </source>
</evidence>
<keyword evidence="5 19" id="KW-0812">Transmembrane</keyword>
<dbReference type="PANTHER" id="PTHR22943">
    <property type="entry name" value="7-TRANSMEMBRANE DOMAIN RECEPTOR C.ELEGANS"/>
    <property type="match status" value="1"/>
</dbReference>
<dbReference type="EMBL" id="WUAV01000005">
    <property type="protein sequence ID" value="KAF1750390.1"/>
    <property type="molecule type" value="Genomic_DNA"/>
</dbReference>
<evidence type="ECO:0000313" key="20">
    <source>
        <dbReference type="EMBL" id="KAF1750390.1"/>
    </source>
</evidence>
<dbReference type="AlphaFoldDB" id="A0A6A5G5Y1"/>
<feature type="transmembrane region" description="Helical" evidence="19">
    <location>
        <begin position="289"/>
        <end position="311"/>
    </location>
</feature>
<keyword evidence="6" id="KW-0552">Olfaction</keyword>
<evidence type="ECO:0000256" key="17">
    <source>
        <dbReference type="ARBA" id="ARBA00078653"/>
    </source>
</evidence>
<keyword evidence="9 19" id="KW-0472">Membrane</keyword>
<protein>
    <recommendedName>
        <fullName evidence="16">Serpentine receptor class r-10</fullName>
    </recommendedName>
    <alternativeName>
        <fullName evidence="17">Odorant response abnormal protein 10</fullName>
    </alternativeName>
    <alternativeName>
        <fullName evidence="18">Olfactory receptor 10</fullName>
    </alternativeName>
</protein>
<feature type="transmembrane region" description="Helical" evidence="19">
    <location>
        <begin position="12"/>
        <end position="33"/>
    </location>
</feature>
<evidence type="ECO:0000256" key="10">
    <source>
        <dbReference type="ARBA" id="ARBA00023170"/>
    </source>
</evidence>
<dbReference type="Proteomes" id="UP000483820">
    <property type="component" value="Chromosome V"/>
</dbReference>
<dbReference type="SUPFAM" id="SSF81321">
    <property type="entry name" value="Family A G protein-coupled receptor-like"/>
    <property type="match status" value="1"/>
</dbReference>
<organism evidence="20 21">
    <name type="scientific">Caenorhabditis remanei</name>
    <name type="common">Caenorhabditis vulgaris</name>
    <dbReference type="NCBI Taxonomy" id="31234"/>
    <lineage>
        <taxon>Eukaryota</taxon>
        <taxon>Metazoa</taxon>
        <taxon>Ecdysozoa</taxon>
        <taxon>Nematoda</taxon>
        <taxon>Chromadorea</taxon>
        <taxon>Rhabditida</taxon>
        <taxon>Rhabditina</taxon>
        <taxon>Rhabditomorpha</taxon>
        <taxon>Rhabditoidea</taxon>
        <taxon>Rhabditidae</taxon>
        <taxon>Peloderinae</taxon>
        <taxon>Caenorhabditis</taxon>
    </lineage>
</organism>
<dbReference type="GeneID" id="9803169"/>
<name>A0A6A5G5Y1_CAERE</name>
<keyword evidence="11" id="KW-0325">Glycoprotein</keyword>
<dbReference type="GO" id="GO:0042048">
    <property type="term" value="P:olfactory behavior"/>
    <property type="evidence" value="ECO:0007669"/>
    <property type="project" value="TreeGrafter"/>
</dbReference>
<dbReference type="GO" id="GO:0038022">
    <property type="term" value="F:G protein-coupled olfactory receptor activity"/>
    <property type="evidence" value="ECO:0007669"/>
    <property type="project" value="TreeGrafter"/>
</dbReference>
<evidence type="ECO:0000256" key="2">
    <source>
        <dbReference type="ARBA" id="ARBA00022475"/>
    </source>
</evidence>
<evidence type="ECO:0000256" key="3">
    <source>
        <dbReference type="ARBA" id="ARBA00022500"/>
    </source>
</evidence>
<dbReference type="FunFam" id="1.20.1070.10:FF:000128">
    <property type="entry name" value="Seven TM Receptor"/>
    <property type="match status" value="1"/>
</dbReference>
<evidence type="ECO:0000256" key="18">
    <source>
        <dbReference type="ARBA" id="ARBA00082489"/>
    </source>
</evidence>
<dbReference type="CTD" id="9803169"/>
<proteinExistence type="inferred from homology"/>
<keyword evidence="8" id="KW-0969">Cilium</keyword>
<evidence type="ECO:0000256" key="12">
    <source>
        <dbReference type="ARBA" id="ARBA00023273"/>
    </source>
</evidence>
<comment type="caution">
    <text evidence="20">The sequence shown here is derived from an EMBL/GenBank/DDBJ whole genome shotgun (WGS) entry which is preliminary data.</text>
</comment>
<keyword evidence="10" id="KW-0675">Receptor</keyword>
<comment type="similarity">
    <text evidence="14">Belongs to the nematode receptor-like protein str family.</text>
</comment>
<accession>A0A6A5G5Y1</accession>
<feature type="transmembrane region" description="Helical" evidence="19">
    <location>
        <begin position="92"/>
        <end position="115"/>
    </location>
</feature>
<evidence type="ECO:0000256" key="5">
    <source>
        <dbReference type="ARBA" id="ARBA00022692"/>
    </source>
</evidence>
<dbReference type="RefSeq" id="XP_053580699.1">
    <property type="nucleotide sequence ID" value="XM_053731786.1"/>
</dbReference>
<dbReference type="GO" id="GO:0060170">
    <property type="term" value="C:ciliary membrane"/>
    <property type="evidence" value="ECO:0007669"/>
    <property type="project" value="UniProtKB-SubCell"/>
</dbReference>
<evidence type="ECO:0000256" key="13">
    <source>
        <dbReference type="ARBA" id="ARBA00054965"/>
    </source>
</evidence>
<feature type="transmembrane region" description="Helical" evidence="19">
    <location>
        <begin position="209"/>
        <end position="232"/>
    </location>
</feature>
<dbReference type="InterPro" id="IPR019428">
    <property type="entry name" value="7TM_GPCR_serpentine_rcpt_Str"/>
</dbReference>
<sequence length="360" mass="40963">MRTVAWLEIESSTQKVCGIISIITNSFLIILILTKSPPKLGAYKWLMLYTSFFELFYACLNFFVGPSIDTYNSVLIAFQDLDKVRFDHETSLFLILIYCSCFGSSMALFAVHFIYRYGAVNIDFKQKYLSGGRQLFLYICPPAFGVFWGINVWLTMSETQMKTDYVRQHILKKFGMSIDECAYVGIFFWPKDKSGNVYPDVTSFIGVSVMYIILGFSMISVTYFAFNCYRWISRKLGNMENVSQAAKSLQLQLFYALIVQAAIPCVLMYIPAATVFTCPMLNINLDLKYPFIGVTIAIYPAIDPFPTILIIKNYRKGCIELLTCRWKKNQILMGYSHNGVCVSPKPSAPNINNLLTIAAL</sequence>
<comment type="subunit">
    <text evidence="15">Interacts with odr-4.</text>
</comment>
<evidence type="ECO:0000256" key="6">
    <source>
        <dbReference type="ARBA" id="ARBA00022725"/>
    </source>
</evidence>
<keyword evidence="2" id="KW-1003">Cell membrane</keyword>
<feature type="transmembrane region" description="Helical" evidence="19">
    <location>
        <begin position="45"/>
        <end position="64"/>
    </location>
</feature>
<evidence type="ECO:0000256" key="15">
    <source>
        <dbReference type="ARBA" id="ARBA00064300"/>
    </source>
</evidence>
<reference evidence="20 21" key="1">
    <citation type="submission" date="2019-12" db="EMBL/GenBank/DDBJ databases">
        <title>Chromosome-level assembly of the Caenorhabditis remanei genome.</title>
        <authorList>
            <person name="Teterina A.A."/>
            <person name="Willis J.H."/>
            <person name="Phillips P.C."/>
        </authorList>
    </citation>
    <scope>NUCLEOTIDE SEQUENCE [LARGE SCALE GENOMIC DNA]</scope>
    <source>
        <strain evidence="20 21">PX506</strain>
        <tissue evidence="20">Whole organism</tissue>
    </source>
</reference>
<keyword evidence="3" id="KW-0145">Chemotaxis</keyword>
<evidence type="ECO:0000256" key="1">
    <source>
        <dbReference type="ARBA" id="ARBA00004272"/>
    </source>
</evidence>
<comment type="function">
    <text evidence="13">An odorant receptor which affects chemotaxis to the volatile odorant diacetyl. Specifies AWA neuronal cell fate via the odr-7 pathway.</text>
</comment>
<comment type="subcellular location">
    <subcellularLocation>
        <location evidence="1">Cell projection</location>
        <location evidence="1">Cilium membrane</location>
        <topology evidence="1">Multi-pass membrane protein</topology>
    </subcellularLocation>
</comment>
<keyword evidence="7 19" id="KW-1133">Transmembrane helix</keyword>
<dbReference type="Pfam" id="PF10326">
    <property type="entry name" value="7TM_GPCR_Str"/>
    <property type="match status" value="1"/>
</dbReference>
<keyword evidence="4" id="KW-0716">Sensory transduction</keyword>
<evidence type="ECO:0000313" key="21">
    <source>
        <dbReference type="Proteomes" id="UP000483820"/>
    </source>
</evidence>
<feature type="transmembrane region" description="Helical" evidence="19">
    <location>
        <begin position="135"/>
        <end position="154"/>
    </location>
</feature>
<evidence type="ECO:0000256" key="19">
    <source>
        <dbReference type="SAM" id="Phobius"/>
    </source>
</evidence>
<evidence type="ECO:0000256" key="8">
    <source>
        <dbReference type="ARBA" id="ARBA00023069"/>
    </source>
</evidence>
<evidence type="ECO:0000256" key="14">
    <source>
        <dbReference type="ARBA" id="ARBA00061678"/>
    </source>
</evidence>
<evidence type="ECO:0000256" key="4">
    <source>
        <dbReference type="ARBA" id="ARBA00022606"/>
    </source>
</evidence>
<keyword evidence="12" id="KW-0966">Cell projection</keyword>
<dbReference type="KEGG" id="crq:GCK72_016939"/>